<dbReference type="CDD" id="cd10422">
    <property type="entry name" value="RNase_Ire1"/>
    <property type="match status" value="1"/>
</dbReference>
<dbReference type="Gene3D" id="3.30.200.20">
    <property type="entry name" value="Phosphorylase Kinase, domain 1"/>
    <property type="match status" value="1"/>
</dbReference>
<feature type="chain" id="PRO_5044002243" description="non-specific serine/threonine protein kinase" evidence="18">
    <location>
        <begin position="26"/>
        <end position="1230"/>
    </location>
</feature>
<evidence type="ECO:0000259" key="21">
    <source>
        <dbReference type="PROSITE" id="PS51392"/>
    </source>
</evidence>
<feature type="compositionally biased region" description="Acidic residues" evidence="16">
    <location>
        <begin position="446"/>
        <end position="456"/>
    </location>
</feature>
<dbReference type="InterPro" id="IPR036855">
    <property type="entry name" value="Znf_CCCH_sf"/>
</dbReference>
<dbReference type="InterPro" id="IPR011009">
    <property type="entry name" value="Kinase-like_dom_sf"/>
</dbReference>
<dbReference type="PROSITE" id="PS50103">
    <property type="entry name" value="ZF_C3H1"/>
    <property type="match status" value="1"/>
</dbReference>
<keyword evidence="12" id="KW-0067">ATP-binding</keyword>
<name>A0AAW1TDL7_9CHLO</name>
<dbReference type="GO" id="GO:0006397">
    <property type="term" value="P:mRNA processing"/>
    <property type="evidence" value="ECO:0007669"/>
    <property type="project" value="InterPro"/>
</dbReference>
<evidence type="ECO:0000259" key="20">
    <source>
        <dbReference type="PROSITE" id="PS50103"/>
    </source>
</evidence>
<feature type="compositionally biased region" description="Polar residues" evidence="16">
    <location>
        <begin position="464"/>
        <end position="473"/>
    </location>
</feature>
<evidence type="ECO:0000256" key="4">
    <source>
        <dbReference type="ARBA" id="ARBA00022679"/>
    </source>
</evidence>
<evidence type="ECO:0000256" key="5">
    <source>
        <dbReference type="ARBA" id="ARBA00022692"/>
    </source>
</evidence>
<evidence type="ECO:0000256" key="14">
    <source>
        <dbReference type="ARBA" id="ARBA00023136"/>
    </source>
</evidence>
<evidence type="ECO:0000256" key="10">
    <source>
        <dbReference type="ARBA" id="ARBA00022777"/>
    </source>
</evidence>
<dbReference type="SMART" id="SM00580">
    <property type="entry name" value="PUG"/>
    <property type="match status" value="1"/>
</dbReference>
<dbReference type="InterPro" id="IPR018391">
    <property type="entry name" value="PQQ_b-propeller_rpt"/>
</dbReference>
<dbReference type="SUPFAM" id="SSF90229">
    <property type="entry name" value="CCCH zinc finger"/>
    <property type="match status" value="1"/>
</dbReference>
<dbReference type="GO" id="GO:0004521">
    <property type="term" value="F:RNA endonuclease activity"/>
    <property type="evidence" value="ECO:0007669"/>
    <property type="project" value="InterPro"/>
</dbReference>
<dbReference type="GO" id="GO:0008270">
    <property type="term" value="F:zinc ion binding"/>
    <property type="evidence" value="ECO:0007669"/>
    <property type="project" value="UniProtKB-KW"/>
</dbReference>
<evidence type="ECO:0000256" key="6">
    <source>
        <dbReference type="ARBA" id="ARBA00022723"/>
    </source>
</evidence>
<evidence type="ECO:0000256" key="3">
    <source>
        <dbReference type="ARBA" id="ARBA00022527"/>
    </source>
</evidence>
<dbReference type="InterPro" id="IPR011047">
    <property type="entry name" value="Quinoprotein_ADH-like_sf"/>
</dbReference>
<evidence type="ECO:0000256" key="2">
    <source>
        <dbReference type="ARBA" id="ARBA00012513"/>
    </source>
</evidence>
<dbReference type="Gene3D" id="1.10.510.10">
    <property type="entry name" value="Transferase(Phosphotransferase) domain 1"/>
    <property type="match status" value="1"/>
</dbReference>
<dbReference type="InterPro" id="IPR000719">
    <property type="entry name" value="Prot_kinase_dom"/>
</dbReference>
<dbReference type="GO" id="GO:0036498">
    <property type="term" value="P:IRE1-mediated unfolded protein response"/>
    <property type="evidence" value="ECO:0007669"/>
    <property type="project" value="TreeGrafter"/>
</dbReference>
<keyword evidence="11 15" id="KW-0862">Zinc</keyword>
<sequence length="1230" mass="134076">MRSAAATLCTLLCLCGGETWPTSKAEKAPLGAPQELSLPSLLRPLDEPLFASLLDGKIVALDPASGQNLWSFDSGLPLVSASSSQPDRSIFPGADGALYVYKADADSKQGVEKLPVTVPELVESSPSLAADGSLVIGSRHTNVYLLDANTGLLDHMFLDVASLSSSLDGLSEQKEQGGFEEEVKAKQPIMLGRKDYLIRSLDPGTGMEHWNVTYSEIVHLDLEQPTSADSSPSKEITSWESLDGVLPGMSIAGHKLAKHDVETGELLWSTDLASPIVAVLPPACDLQSTVAETTRLQSRPEAPVARRHPFRLTGGSAPSSSVLVGRVGSSLYALPAFDSIADPGDQETESMDVTEVEDAWSCPTGLLPINATPSHVDYLPALPGRDLRARPDMHLSRSSMVLNKSVLAIAALVIVLCCGGFVAFWDAIARTDKSEVRRHAANTQESADELDMDATNDQDRDELSSSMLPSMSQDAQQIRNGVTHVGRMEVTSEILGYGSCGTIVFSGRLDGRQVAVKRILRQFNELAHKEISALIVSDEHPNIVRSFAMEEDEEFIYLALERCRESLADLMKNGMREGHHFVTAEGQPTSMCLQMLEDMAQGLTSLHGRGIVHRDLKPQNVLVTDSGRGKLSDMGMCKRLIPNQSTFVTSGAGGSLGWQAPEQLLHDDGGEQQRQGKSVDIFAMGLLIYYCMSGGQHAFGGPYEREANILMGKPSLEAVSGNPEAENLLTAMLQPVAKQRPSMEAVMAHPFWWYHERRLAFLLHVSDRVELEDRKVDQTVLQTLEACAQQAIGGSWEEKLSWDLRSNLGRYRKYRSSSLRDLLRVIRNKHNHFREMPSHVQEQMSIPVGFLQYFTQRFPLLLMTTYTCILHTCAAEQVFRSFFPRAAQTFPFCAHMMMISVLERLNQGTQQKAAASDAPFRVMASNERATGHGAEVSVRHQSESSPLRMQPFRPASPAAPPRCPTHRQSKASRSPASQRGWWMSSKKEGSFCWSHNLNTPTGISFSDQQFVPKAADHHHGTGQMNGASGHATRGHEAGLGAPSLDISSSSQRHVAHDPAAPCNMSKDPRQQSSVSASLQFEAHDNSHSVHQSSAGGHLMSTWAGRVGLSRDDTCHENGPPHAAGLDQDASSSGRTRGVDGSPSPLQIGSKAGPQLPDGMRKTGRLPQQSSAAPLLGVVLEFPRRPDQPICDFFCRTGHCKFGEGCKFDHPPEFAATVRRWTLKFGPAILK</sequence>
<dbReference type="SUPFAM" id="SSF56112">
    <property type="entry name" value="Protein kinase-like (PK-like)"/>
    <property type="match status" value="1"/>
</dbReference>
<dbReference type="SUPFAM" id="SSF50998">
    <property type="entry name" value="Quinoprotein alcohol dehydrogenase-like"/>
    <property type="match status" value="1"/>
</dbReference>
<feature type="transmembrane region" description="Helical" evidence="17">
    <location>
        <begin position="406"/>
        <end position="428"/>
    </location>
</feature>
<keyword evidence="3" id="KW-0723">Serine/threonine-protein kinase</keyword>
<evidence type="ECO:0000256" key="1">
    <source>
        <dbReference type="ARBA" id="ARBA00004479"/>
    </source>
</evidence>
<keyword evidence="5 17" id="KW-0812">Transmembrane</keyword>
<evidence type="ECO:0000259" key="19">
    <source>
        <dbReference type="PROSITE" id="PS50011"/>
    </source>
</evidence>
<evidence type="ECO:0000256" key="17">
    <source>
        <dbReference type="SAM" id="Phobius"/>
    </source>
</evidence>
<feature type="domain" description="KEN" evidence="21">
    <location>
        <begin position="755"/>
        <end position="885"/>
    </location>
</feature>
<feature type="region of interest" description="Disordered" evidence="16">
    <location>
        <begin position="1110"/>
        <end position="1165"/>
    </location>
</feature>
<dbReference type="InterPro" id="IPR000571">
    <property type="entry name" value="Znf_CCCH"/>
</dbReference>
<keyword evidence="14 17" id="KW-0472">Membrane</keyword>
<evidence type="ECO:0000256" key="11">
    <source>
        <dbReference type="ARBA" id="ARBA00022833"/>
    </source>
</evidence>
<gene>
    <name evidence="22" type="ORF">WJX84_011352</name>
</gene>
<dbReference type="Pfam" id="PF00642">
    <property type="entry name" value="zf-CCCH"/>
    <property type="match status" value="1"/>
</dbReference>
<dbReference type="InterPro" id="IPR038357">
    <property type="entry name" value="KEN_sf"/>
</dbReference>
<reference evidence="22 23" key="1">
    <citation type="journal article" date="2024" name="Nat. Commun.">
        <title>Phylogenomics reveals the evolutionary origins of lichenization in chlorophyte algae.</title>
        <authorList>
            <person name="Puginier C."/>
            <person name="Libourel C."/>
            <person name="Otte J."/>
            <person name="Skaloud P."/>
            <person name="Haon M."/>
            <person name="Grisel S."/>
            <person name="Petersen M."/>
            <person name="Berrin J.G."/>
            <person name="Delaux P.M."/>
            <person name="Dal Grande F."/>
            <person name="Keller J."/>
        </authorList>
    </citation>
    <scope>NUCLEOTIDE SEQUENCE [LARGE SCALE GENOMIC DNA]</scope>
    <source>
        <strain evidence="22 23">SAG 2523</strain>
    </source>
</reference>
<keyword evidence="4" id="KW-0808">Transferase</keyword>
<dbReference type="EC" id="2.7.11.1" evidence="2"/>
<feature type="region of interest" description="Disordered" evidence="16">
    <location>
        <begin position="928"/>
        <end position="981"/>
    </location>
</feature>
<dbReference type="PANTHER" id="PTHR13954:SF6">
    <property type="entry name" value="NON-SPECIFIC SERINE_THREONINE PROTEIN KINASE"/>
    <property type="match status" value="1"/>
</dbReference>
<accession>A0AAW1TDL7</accession>
<evidence type="ECO:0000256" key="13">
    <source>
        <dbReference type="ARBA" id="ARBA00022989"/>
    </source>
</evidence>
<dbReference type="InterPro" id="IPR015943">
    <property type="entry name" value="WD40/YVTN_repeat-like_dom_sf"/>
</dbReference>
<dbReference type="PROSITE" id="PS00108">
    <property type="entry name" value="PROTEIN_KINASE_ST"/>
    <property type="match status" value="1"/>
</dbReference>
<keyword evidence="9 15" id="KW-0863">Zinc-finger</keyword>
<evidence type="ECO:0000256" key="18">
    <source>
        <dbReference type="SAM" id="SignalP"/>
    </source>
</evidence>
<dbReference type="Pfam" id="PF00069">
    <property type="entry name" value="Pkinase"/>
    <property type="match status" value="1"/>
</dbReference>
<dbReference type="SMART" id="SM00564">
    <property type="entry name" value="PQQ"/>
    <property type="match status" value="3"/>
</dbReference>
<keyword evidence="13 17" id="KW-1133">Transmembrane helix</keyword>
<keyword evidence="8" id="KW-0547">Nucleotide-binding</keyword>
<evidence type="ECO:0000256" key="12">
    <source>
        <dbReference type="ARBA" id="ARBA00022840"/>
    </source>
</evidence>
<dbReference type="PROSITE" id="PS50011">
    <property type="entry name" value="PROTEIN_KINASE_DOM"/>
    <property type="match status" value="1"/>
</dbReference>
<dbReference type="SMART" id="SM00220">
    <property type="entry name" value="S_TKc"/>
    <property type="match status" value="1"/>
</dbReference>
<dbReference type="Gene3D" id="1.20.1440.180">
    <property type="entry name" value="KEN domain"/>
    <property type="match status" value="1"/>
</dbReference>
<dbReference type="GO" id="GO:0005524">
    <property type="term" value="F:ATP binding"/>
    <property type="evidence" value="ECO:0007669"/>
    <property type="project" value="UniProtKB-KW"/>
</dbReference>
<dbReference type="FunFam" id="3.30.200.20:FF:000077">
    <property type="entry name" value="Putative Serine/threonine-protein kinase/endoribonuclease IRE1"/>
    <property type="match status" value="1"/>
</dbReference>
<dbReference type="Proteomes" id="UP001485043">
    <property type="component" value="Unassembled WGS sequence"/>
</dbReference>
<dbReference type="Gene3D" id="2.130.10.10">
    <property type="entry name" value="YVTN repeat-like/Quinoprotein amine dehydrogenase"/>
    <property type="match status" value="1"/>
</dbReference>
<feature type="domain" description="Protein kinase" evidence="19">
    <location>
        <begin position="489"/>
        <end position="752"/>
    </location>
</feature>
<dbReference type="Pfam" id="PF06479">
    <property type="entry name" value="Ribonuc_2-5A"/>
    <property type="match status" value="1"/>
</dbReference>
<dbReference type="PANTHER" id="PTHR13954">
    <property type="entry name" value="IRE1-RELATED"/>
    <property type="match status" value="1"/>
</dbReference>
<dbReference type="GO" id="GO:1990604">
    <property type="term" value="C:IRE1-TRAF2-ASK1 complex"/>
    <property type="evidence" value="ECO:0007669"/>
    <property type="project" value="TreeGrafter"/>
</dbReference>
<organism evidence="22 23">
    <name type="scientific">Apatococcus fuscideae</name>
    <dbReference type="NCBI Taxonomy" id="2026836"/>
    <lineage>
        <taxon>Eukaryota</taxon>
        <taxon>Viridiplantae</taxon>
        <taxon>Chlorophyta</taxon>
        <taxon>core chlorophytes</taxon>
        <taxon>Trebouxiophyceae</taxon>
        <taxon>Chlorellales</taxon>
        <taxon>Chlorellaceae</taxon>
        <taxon>Apatococcus</taxon>
    </lineage>
</organism>
<dbReference type="PROSITE" id="PS51392">
    <property type="entry name" value="KEN"/>
    <property type="match status" value="1"/>
</dbReference>
<feature type="region of interest" description="Disordered" evidence="16">
    <location>
        <begin position="1015"/>
        <end position="1095"/>
    </location>
</feature>
<dbReference type="AlphaFoldDB" id="A0AAW1TDL7"/>
<feature type="domain" description="C3H1-type" evidence="20">
    <location>
        <begin position="1184"/>
        <end position="1212"/>
    </location>
</feature>
<dbReference type="EMBL" id="JALJOV010000053">
    <property type="protein sequence ID" value="KAK9867972.1"/>
    <property type="molecule type" value="Genomic_DNA"/>
</dbReference>
<keyword evidence="23" id="KW-1185">Reference proteome</keyword>
<keyword evidence="10" id="KW-0418">Kinase</keyword>
<feature type="zinc finger region" description="C3H1-type" evidence="15">
    <location>
        <begin position="1184"/>
        <end position="1212"/>
    </location>
</feature>
<feature type="region of interest" description="Disordered" evidence="16">
    <location>
        <begin position="439"/>
        <end position="473"/>
    </location>
</feature>
<comment type="subcellular location">
    <subcellularLocation>
        <location evidence="1">Membrane</location>
        <topology evidence="1">Single-pass type I membrane protein</topology>
    </subcellularLocation>
</comment>
<comment type="caution">
    <text evidence="22">The sequence shown here is derived from an EMBL/GenBank/DDBJ whole genome shotgun (WGS) entry which is preliminary data.</text>
</comment>
<evidence type="ECO:0000256" key="9">
    <source>
        <dbReference type="ARBA" id="ARBA00022771"/>
    </source>
</evidence>
<dbReference type="GO" id="GO:0051082">
    <property type="term" value="F:unfolded protein binding"/>
    <property type="evidence" value="ECO:0007669"/>
    <property type="project" value="TreeGrafter"/>
</dbReference>
<dbReference type="SMART" id="SM00356">
    <property type="entry name" value="ZnF_C3H1"/>
    <property type="match status" value="1"/>
</dbReference>
<protein>
    <recommendedName>
        <fullName evidence="2">non-specific serine/threonine protein kinase</fullName>
        <ecNumber evidence="2">2.7.11.1</ecNumber>
    </recommendedName>
</protein>
<evidence type="ECO:0000256" key="15">
    <source>
        <dbReference type="PROSITE-ProRule" id="PRU00723"/>
    </source>
</evidence>
<evidence type="ECO:0000313" key="23">
    <source>
        <dbReference type="Proteomes" id="UP001485043"/>
    </source>
</evidence>
<keyword evidence="6 15" id="KW-0479">Metal-binding</keyword>
<evidence type="ECO:0000313" key="22">
    <source>
        <dbReference type="EMBL" id="KAK9867972.1"/>
    </source>
</evidence>
<keyword evidence="7 18" id="KW-0732">Signal</keyword>
<dbReference type="InterPro" id="IPR010513">
    <property type="entry name" value="KEN_dom"/>
</dbReference>
<evidence type="ECO:0000256" key="16">
    <source>
        <dbReference type="SAM" id="MobiDB-lite"/>
    </source>
</evidence>
<dbReference type="GO" id="GO:0004674">
    <property type="term" value="F:protein serine/threonine kinase activity"/>
    <property type="evidence" value="ECO:0007669"/>
    <property type="project" value="UniProtKB-KW"/>
</dbReference>
<dbReference type="InterPro" id="IPR008271">
    <property type="entry name" value="Ser/Thr_kinase_AS"/>
</dbReference>
<proteinExistence type="predicted"/>
<evidence type="ECO:0000256" key="8">
    <source>
        <dbReference type="ARBA" id="ARBA00022741"/>
    </source>
</evidence>
<evidence type="ECO:0000256" key="7">
    <source>
        <dbReference type="ARBA" id="ARBA00022729"/>
    </source>
</evidence>
<feature type="signal peptide" evidence="18">
    <location>
        <begin position="1"/>
        <end position="25"/>
    </location>
</feature>
<dbReference type="InterPro" id="IPR045133">
    <property type="entry name" value="IRE1/2-like"/>
</dbReference>